<organism evidence="5 6">
    <name type="scientific">Daucus carota subsp. sativus</name>
    <name type="common">Carrot</name>
    <dbReference type="NCBI Taxonomy" id="79200"/>
    <lineage>
        <taxon>Eukaryota</taxon>
        <taxon>Viridiplantae</taxon>
        <taxon>Streptophyta</taxon>
        <taxon>Embryophyta</taxon>
        <taxon>Tracheophyta</taxon>
        <taxon>Spermatophyta</taxon>
        <taxon>Magnoliopsida</taxon>
        <taxon>eudicotyledons</taxon>
        <taxon>Gunneridae</taxon>
        <taxon>Pentapetalae</taxon>
        <taxon>asterids</taxon>
        <taxon>campanulids</taxon>
        <taxon>Apiales</taxon>
        <taxon>Apiaceae</taxon>
        <taxon>Apioideae</taxon>
        <taxon>Scandiceae</taxon>
        <taxon>Daucinae</taxon>
        <taxon>Daucus</taxon>
        <taxon>Daucus sect. Daucus</taxon>
    </lineage>
</organism>
<dbReference type="SUPFAM" id="SSF117856">
    <property type="entry name" value="AF0104/ALDC/Ptd012-like"/>
    <property type="match status" value="1"/>
</dbReference>
<keyword evidence="3" id="KW-0804">Transcription</keyword>
<accession>A0AAF1B9U1</accession>
<evidence type="ECO:0000256" key="3">
    <source>
        <dbReference type="ARBA" id="ARBA00023163"/>
    </source>
</evidence>
<feature type="domain" description="PPC" evidence="4">
    <location>
        <begin position="30"/>
        <end position="113"/>
    </location>
</feature>
<dbReference type="CDD" id="cd11378">
    <property type="entry name" value="DUF296"/>
    <property type="match status" value="1"/>
</dbReference>
<proteinExistence type="predicted"/>
<keyword evidence="1" id="KW-0805">Transcription regulation</keyword>
<dbReference type="KEGG" id="dcr:108198176"/>
<evidence type="ECO:0000259" key="4">
    <source>
        <dbReference type="Pfam" id="PF03479"/>
    </source>
</evidence>
<evidence type="ECO:0000256" key="1">
    <source>
        <dbReference type="ARBA" id="ARBA00023015"/>
    </source>
</evidence>
<evidence type="ECO:0000313" key="5">
    <source>
        <dbReference type="EMBL" id="WOH11719.1"/>
    </source>
</evidence>
<sequence>MSNPTNIASADVAGGSNAAPPWGSNTALPVTQLAQARNASVYVLGGSGMVSQVAYCRLSSPHSIILSEPLNLVSLVGLVTDPSEPGSASFTAALSSLNGSVFGGRILNLVAMDSVLLTALLSQKREVFHED</sequence>
<evidence type="ECO:0000313" key="6">
    <source>
        <dbReference type="Proteomes" id="UP000077755"/>
    </source>
</evidence>
<dbReference type="Gene3D" id="3.30.1330.80">
    <property type="entry name" value="Hypothetical protein, similar to alpha- acetolactate decarboxylase, domain 2"/>
    <property type="match status" value="1"/>
</dbReference>
<protein>
    <recommendedName>
        <fullName evidence="4">PPC domain-containing protein</fullName>
    </recommendedName>
</protein>
<keyword evidence="6" id="KW-1185">Reference proteome</keyword>
<dbReference type="AlphaFoldDB" id="A0AAF1B9U1"/>
<dbReference type="InterPro" id="IPR005175">
    <property type="entry name" value="PPC_dom"/>
</dbReference>
<dbReference type="EMBL" id="CP093350">
    <property type="protein sequence ID" value="WOH11719.1"/>
    <property type="molecule type" value="Genomic_DNA"/>
</dbReference>
<reference evidence="5" key="1">
    <citation type="journal article" date="2016" name="Nat. Genet.">
        <title>A high-quality carrot genome assembly provides new insights into carotenoid accumulation and asterid genome evolution.</title>
        <authorList>
            <person name="Iorizzo M."/>
            <person name="Ellison S."/>
            <person name="Senalik D."/>
            <person name="Zeng P."/>
            <person name="Satapoomin P."/>
            <person name="Huang J."/>
            <person name="Bowman M."/>
            <person name="Iovene M."/>
            <person name="Sanseverino W."/>
            <person name="Cavagnaro P."/>
            <person name="Yildiz M."/>
            <person name="Macko-Podgorni A."/>
            <person name="Moranska E."/>
            <person name="Grzebelus E."/>
            <person name="Grzebelus D."/>
            <person name="Ashrafi H."/>
            <person name="Zheng Z."/>
            <person name="Cheng S."/>
            <person name="Spooner D."/>
            <person name="Van Deynze A."/>
            <person name="Simon P."/>
        </authorList>
    </citation>
    <scope>NUCLEOTIDE SEQUENCE</scope>
    <source>
        <tissue evidence="5">Leaf</tissue>
    </source>
</reference>
<name>A0AAF1B9U1_DAUCS</name>
<evidence type="ECO:0000256" key="2">
    <source>
        <dbReference type="ARBA" id="ARBA00023125"/>
    </source>
</evidence>
<dbReference type="Pfam" id="PF03479">
    <property type="entry name" value="PCC"/>
    <property type="match status" value="1"/>
</dbReference>
<dbReference type="Proteomes" id="UP000077755">
    <property type="component" value="Chromosome 8"/>
</dbReference>
<keyword evidence="2" id="KW-0238">DNA-binding</keyword>
<gene>
    <name evidence="5" type="ORF">DCAR_0831210</name>
</gene>
<reference evidence="5" key="2">
    <citation type="submission" date="2022-03" db="EMBL/GenBank/DDBJ databases">
        <title>Draft title - Genomic analysis of global carrot germplasm unveils the trajectory of domestication and the origin of high carotenoid orange carrot.</title>
        <authorList>
            <person name="Iorizzo M."/>
            <person name="Ellison S."/>
            <person name="Senalik D."/>
            <person name="Macko-Podgorni A."/>
            <person name="Grzebelus D."/>
            <person name="Bostan H."/>
            <person name="Rolling W."/>
            <person name="Curaba J."/>
            <person name="Simon P."/>
        </authorList>
    </citation>
    <scope>NUCLEOTIDE SEQUENCE</scope>
    <source>
        <tissue evidence="5">Leaf</tissue>
    </source>
</reference>
<dbReference type="GO" id="GO:0003677">
    <property type="term" value="F:DNA binding"/>
    <property type="evidence" value="ECO:0007669"/>
    <property type="project" value="UniProtKB-KW"/>
</dbReference>